<name>A0A9N8ES86_9STRA</name>
<evidence type="ECO:0000313" key="3">
    <source>
        <dbReference type="EMBL" id="CAB9524434.1"/>
    </source>
</evidence>
<keyword evidence="3" id="KW-0645">Protease</keyword>
<dbReference type="Proteomes" id="UP001153069">
    <property type="component" value="Unassembled WGS sequence"/>
</dbReference>
<feature type="compositionally biased region" description="Low complexity" evidence="1">
    <location>
        <begin position="21"/>
        <end position="40"/>
    </location>
</feature>
<proteinExistence type="predicted"/>
<keyword evidence="4" id="KW-1185">Reference proteome</keyword>
<sequence>MAAFSTGPVSATHDTPHYYVPSPRSRSLVPLSSSSQDSSFDMSELSRRIEGLQTAENVLANDSDGIISLPVIAFDALLPNQRMKGRTTDRTFGRLLAGLGLGGLFCMVSVNHAHRKVRRNGVICRIELCDAPASGNSANGRAMTAVDFQLVGLRRCRLVGPPTGMKARIGRWRRMYCPDGEGSKLGFGDERFVDVYDHMASQLDDDNKLVAAEDATGLPSKRWTQVPVDCDVDKGDKIAQNEDPEKEQVVERAHAVIALLDKWEKLASDVKTYENTDVVAGSRVMKGQPGLRVDPAALLRVVRKDIGPRPSPEDPTSLALWGASLINPLPSLGVAPEIRGKLLESPSAMDKLDVLEAGLKRSIGNLEGNLPLF</sequence>
<dbReference type="AlphaFoldDB" id="A0A9N8ES86"/>
<feature type="region of interest" description="Disordered" evidence="1">
    <location>
        <begin position="1"/>
        <end position="40"/>
    </location>
</feature>
<dbReference type="GO" id="GO:0008233">
    <property type="term" value="F:peptidase activity"/>
    <property type="evidence" value="ECO:0007669"/>
    <property type="project" value="UniProtKB-KW"/>
</dbReference>
<reference evidence="3" key="1">
    <citation type="submission" date="2020-06" db="EMBL/GenBank/DDBJ databases">
        <authorList>
            <consortium name="Plant Systems Biology data submission"/>
        </authorList>
    </citation>
    <scope>NUCLEOTIDE SEQUENCE</scope>
    <source>
        <strain evidence="3">D6</strain>
    </source>
</reference>
<evidence type="ECO:0000256" key="2">
    <source>
        <dbReference type="SAM" id="Phobius"/>
    </source>
</evidence>
<gene>
    <name evidence="3" type="ORF">SEMRO_1537_G280660.1</name>
</gene>
<dbReference type="GO" id="GO:0006508">
    <property type="term" value="P:proteolysis"/>
    <property type="evidence" value="ECO:0007669"/>
    <property type="project" value="UniProtKB-KW"/>
</dbReference>
<organism evidence="3 4">
    <name type="scientific">Seminavis robusta</name>
    <dbReference type="NCBI Taxonomy" id="568900"/>
    <lineage>
        <taxon>Eukaryota</taxon>
        <taxon>Sar</taxon>
        <taxon>Stramenopiles</taxon>
        <taxon>Ochrophyta</taxon>
        <taxon>Bacillariophyta</taxon>
        <taxon>Bacillariophyceae</taxon>
        <taxon>Bacillariophycidae</taxon>
        <taxon>Naviculales</taxon>
        <taxon>Naviculaceae</taxon>
        <taxon>Seminavis</taxon>
    </lineage>
</organism>
<comment type="caution">
    <text evidence="3">The sequence shown here is derived from an EMBL/GenBank/DDBJ whole genome shotgun (WGS) entry which is preliminary data.</text>
</comment>
<keyword evidence="2" id="KW-1133">Transmembrane helix</keyword>
<keyword evidence="3" id="KW-0378">Hydrolase</keyword>
<evidence type="ECO:0000313" key="4">
    <source>
        <dbReference type="Proteomes" id="UP001153069"/>
    </source>
</evidence>
<accession>A0A9N8ES86</accession>
<keyword evidence="2" id="KW-0472">Membrane</keyword>
<dbReference type="EMBL" id="CAICTM010001535">
    <property type="protein sequence ID" value="CAB9524434.1"/>
    <property type="molecule type" value="Genomic_DNA"/>
</dbReference>
<dbReference type="OrthoDB" id="46534at2759"/>
<feature type="transmembrane region" description="Helical" evidence="2">
    <location>
        <begin position="92"/>
        <end position="110"/>
    </location>
</feature>
<evidence type="ECO:0000256" key="1">
    <source>
        <dbReference type="SAM" id="MobiDB-lite"/>
    </source>
</evidence>
<keyword evidence="2" id="KW-0812">Transmembrane</keyword>
<protein>
    <submittedName>
        <fullName evidence="3">ATP-dependent protease La (LON) domain</fullName>
    </submittedName>
</protein>